<dbReference type="EMBL" id="JACOOU010000002">
    <property type="protein sequence ID" value="MBC5671632.1"/>
    <property type="molecule type" value="Genomic_DNA"/>
</dbReference>
<comment type="pathway">
    <text evidence="2">Glycan metabolism.</text>
</comment>
<keyword evidence="6" id="KW-0378">Hydrolase</keyword>
<comment type="similarity">
    <text evidence="3">Belongs to the glycosyl hydrolase 51 family.</text>
</comment>
<dbReference type="InterPro" id="IPR017853">
    <property type="entry name" value="GH"/>
</dbReference>
<evidence type="ECO:0000256" key="8">
    <source>
        <dbReference type="ARBA" id="ARBA00023295"/>
    </source>
</evidence>
<dbReference type="Proteomes" id="UP000654573">
    <property type="component" value="Unassembled WGS sequence"/>
</dbReference>
<feature type="domain" description="Alpha-L-arabinofuranosidase C-terminal" evidence="9">
    <location>
        <begin position="322"/>
        <end position="503"/>
    </location>
</feature>
<dbReference type="RefSeq" id="WP_103732896.1">
    <property type="nucleotide sequence ID" value="NZ_JACOOU010000002.1"/>
</dbReference>
<proteinExistence type="inferred from homology"/>
<dbReference type="PANTHER" id="PTHR43576">
    <property type="entry name" value="ALPHA-L-ARABINOFURANOSIDASE C-RELATED"/>
    <property type="match status" value="1"/>
</dbReference>
<dbReference type="SMART" id="SM00813">
    <property type="entry name" value="Alpha-L-AF_C"/>
    <property type="match status" value="1"/>
</dbReference>
<comment type="subunit">
    <text evidence="4">Homohexamer; trimer of dimers.</text>
</comment>
<name>A0ABR7F8V1_9FIRM</name>
<evidence type="ECO:0000256" key="4">
    <source>
        <dbReference type="ARBA" id="ARBA00011165"/>
    </source>
</evidence>
<evidence type="ECO:0000313" key="11">
    <source>
        <dbReference type="Proteomes" id="UP000654573"/>
    </source>
</evidence>
<evidence type="ECO:0000256" key="1">
    <source>
        <dbReference type="ARBA" id="ARBA00001462"/>
    </source>
</evidence>
<dbReference type="InterPro" id="IPR010720">
    <property type="entry name" value="Alpha-L-AF_C"/>
</dbReference>
<dbReference type="InterPro" id="IPR055235">
    <property type="entry name" value="ASD1_cat"/>
</dbReference>
<reference evidence="10 11" key="1">
    <citation type="submission" date="2020-08" db="EMBL/GenBank/DDBJ databases">
        <title>Genome public.</title>
        <authorList>
            <person name="Liu C."/>
            <person name="Sun Q."/>
        </authorList>
    </citation>
    <scope>NUCLEOTIDE SEQUENCE [LARGE SCALE GENOMIC DNA]</scope>
    <source>
        <strain evidence="10 11">NSJ-34</strain>
    </source>
</reference>
<dbReference type="PANTHER" id="PTHR43576:SF2">
    <property type="entry name" value="INTRACELLULAR EXO-ALPHA-L-ARABINOFURANOSIDASE 2"/>
    <property type="match status" value="1"/>
</dbReference>
<dbReference type="Gene3D" id="2.60.40.1180">
    <property type="entry name" value="Golgi alpha-mannosidase II"/>
    <property type="match status" value="1"/>
</dbReference>
<dbReference type="SUPFAM" id="SSF51445">
    <property type="entry name" value="(Trans)glycosidases"/>
    <property type="match status" value="1"/>
</dbReference>
<dbReference type="SUPFAM" id="SSF51011">
    <property type="entry name" value="Glycosyl hydrolase domain"/>
    <property type="match status" value="1"/>
</dbReference>
<keyword evidence="7" id="KW-0119">Carbohydrate metabolism</keyword>
<organism evidence="10 11">
    <name type="scientific">Blautia celeris</name>
    <dbReference type="NCBI Taxonomy" id="2763026"/>
    <lineage>
        <taxon>Bacteria</taxon>
        <taxon>Bacillati</taxon>
        <taxon>Bacillota</taxon>
        <taxon>Clostridia</taxon>
        <taxon>Lachnospirales</taxon>
        <taxon>Lachnospiraceae</taxon>
        <taxon>Blautia</taxon>
    </lineage>
</organism>
<keyword evidence="8" id="KW-0326">Glycosidase</keyword>
<evidence type="ECO:0000256" key="2">
    <source>
        <dbReference type="ARBA" id="ARBA00004881"/>
    </source>
</evidence>
<comment type="caution">
    <text evidence="10">The sequence shown here is derived from an EMBL/GenBank/DDBJ whole genome shotgun (WGS) entry which is preliminary data.</text>
</comment>
<comment type="catalytic activity">
    <reaction evidence="1">
        <text>Hydrolysis of terminal non-reducing alpha-L-arabinofuranoside residues in alpha-L-arabinosides.</text>
        <dbReference type="EC" id="3.2.1.55"/>
    </reaction>
</comment>
<accession>A0ABR7F8V1</accession>
<protein>
    <recommendedName>
        <fullName evidence="5">non-reducing end alpha-L-arabinofuranosidase</fullName>
        <ecNumber evidence="5">3.2.1.55</ecNumber>
    </recommendedName>
</protein>
<evidence type="ECO:0000313" key="10">
    <source>
        <dbReference type="EMBL" id="MBC5671632.1"/>
    </source>
</evidence>
<dbReference type="InterPro" id="IPR013780">
    <property type="entry name" value="Glyco_hydro_b"/>
</dbReference>
<gene>
    <name evidence="10" type="ORF">H8S76_05180</name>
</gene>
<dbReference type="Pfam" id="PF06964">
    <property type="entry name" value="Alpha-L-AF_C"/>
    <property type="match status" value="1"/>
</dbReference>
<evidence type="ECO:0000256" key="5">
    <source>
        <dbReference type="ARBA" id="ARBA00012670"/>
    </source>
</evidence>
<evidence type="ECO:0000256" key="6">
    <source>
        <dbReference type="ARBA" id="ARBA00022801"/>
    </source>
</evidence>
<dbReference type="EC" id="3.2.1.55" evidence="5"/>
<evidence type="ECO:0000259" key="9">
    <source>
        <dbReference type="SMART" id="SM00813"/>
    </source>
</evidence>
<dbReference type="Gene3D" id="3.20.20.80">
    <property type="entry name" value="Glycosidases"/>
    <property type="match status" value="1"/>
</dbReference>
<dbReference type="Pfam" id="PF22848">
    <property type="entry name" value="ASD1_dom"/>
    <property type="match status" value="1"/>
</dbReference>
<keyword evidence="11" id="KW-1185">Reference proteome</keyword>
<evidence type="ECO:0000256" key="7">
    <source>
        <dbReference type="ARBA" id="ARBA00023277"/>
    </source>
</evidence>
<sequence length="517" mass="58875">MERIKIDIHKEKGRISPELHSQFIEFLGACIYDGIWVGEDSEIPNYHGLRKDVVDALKEIQPPLVRWPGGCYADTYHWRDGIGPRDRRPVTYNENFGTFEPDSNQFGTHEFMEFCRLIGAKPWFNINMMSGSVAEMREWMEYCNREDSTSLAAERKKNGSEEPFQVEYWGVGNEMWAGGGTMTAAGYAAEYRKYASAFPSFAKLGKKQEEQPKMYRIACGPDGNKPRERAEWTREFFKELSRFRQPILDGYDIHFYNWNIENPAQKETEYGEEDWYRVIDGCRELEEVILEQYRLVREGLDSFREAEGPFPSPEKKCDLIVGEWGNWHGAAFGNRPALYQQCTMLDAVTSALTLDIFHRNCEKVKAACVAQSVNVLNSLLLTEKGQCIRTPNYHVFDMYKVHRGGEALAVSRDSGGEEERINGFASRKGGIIYVNLVNTDMVSSRIAELTFTQAVTYAGGEALYSGDVHDCNTADQPDLIRKRVAEAPVLHGKRAQVILPPASVSVYTFALNTEKKD</sequence>
<evidence type="ECO:0000256" key="3">
    <source>
        <dbReference type="ARBA" id="ARBA00007186"/>
    </source>
</evidence>